<sequence>MLSIPFLYCLLLVNAKRDTYSSGLKLTNDNCACEYLKELEERYPLLSCAVVHFNSKIARPGNYDIHRHDCSIFSEIKGFCVNETLAVIVHTGDLGPADICHGKAFYRYGRYLTMSPPEEVLQLEASGSYKSAKHLASTSTIIFISYALCFLW</sequence>
<name>A0ACC2TW76_9FUNG</name>
<gene>
    <name evidence="1" type="ORF">DSO57_1005177</name>
</gene>
<proteinExistence type="predicted"/>
<evidence type="ECO:0000313" key="1">
    <source>
        <dbReference type="EMBL" id="KAJ9078611.1"/>
    </source>
</evidence>
<protein>
    <submittedName>
        <fullName evidence="1">Uncharacterized protein</fullName>
    </submittedName>
</protein>
<organism evidence="1 2">
    <name type="scientific">Entomophthora muscae</name>
    <dbReference type="NCBI Taxonomy" id="34485"/>
    <lineage>
        <taxon>Eukaryota</taxon>
        <taxon>Fungi</taxon>
        <taxon>Fungi incertae sedis</taxon>
        <taxon>Zoopagomycota</taxon>
        <taxon>Entomophthoromycotina</taxon>
        <taxon>Entomophthoromycetes</taxon>
        <taxon>Entomophthorales</taxon>
        <taxon>Entomophthoraceae</taxon>
        <taxon>Entomophthora</taxon>
    </lineage>
</organism>
<evidence type="ECO:0000313" key="2">
    <source>
        <dbReference type="Proteomes" id="UP001165960"/>
    </source>
</evidence>
<reference evidence="1" key="1">
    <citation type="submission" date="2022-04" db="EMBL/GenBank/DDBJ databases">
        <title>Genome of the entomopathogenic fungus Entomophthora muscae.</title>
        <authorList>
            <person name="Elya C."/>
            <person name="Lovett B.R."/>
            <person name="Lee E."/>
            <person name="Macias A.M."/>
            <person name="Hajek A.E."/>
            <person name="De Bivort B.L."/>
            <person name="Kasson M.T."/>
            <person name="De Fine Licht H.H."/>
            <person name="Stajich J.E."/>
        </authorList>
    </citation>
    <scope>NUCLEOTIDE SEQUENCE</scope>
    <source>
        <strain evidence="1">Berkeley</strain>
    </source>
</reference>
<accession>A0ACC2TW76</accession>
<dbReference type="Proteomes" id="UP001165960">
    <property type="component" value="Unassembled WGS sequence"/>
</dbReference>
<dbReference type="EMBL" id="QTSX02002143">
    <property type="protein sequence ID" value="KAJ9078611.1"/>
    <property type="molecule type" value="Genomic_DNA"/>
</dbReference>
<comment type="caution">
    <text evidence="1">The sequence shown here is derived from an EMBL/GenBank/DDBJ whole genome shotgun (WGS) entry which is preliminary data.</text>
</comment>
<keyword evidence="2" id="KW-1185">Reference proteome</keyword>